<dbReference type="InterPro" id="IPR011250">
    <property type="entry name" value="OMP/PagP_B-barrel"/>
</dbReference>
<dbReference type="EMBL" id="CP034562">
    <property type="protein sequence ID" value="AZQ61066.1"/>
    <property type="molecule type" value="Genomic_DNA"/>
</dbReference>
<dbReference type="AlphaFoldDB" id="A0A3Q9FNA3"/>
<gene>
    <name evidence="3" type="ORF">EI427_02185</name>
</gene>
<dbReference type="OrthoDB" id="1001536at2"/>
<feature type="signal peptide" evidence="1">
    <location>
        <begin position="1"/>
        <end position="21"/>
    </location>
</feature>
<dbReference type="RefSeq" id="WP_126611129.1">
    <property type="nucleotide sequence ID" value="NZ_CP034562.1"/>
</dbReference>
<dbReference type="InterPro" id="IPR025665">
    <property type="entry name" value="Beta-barrel_OMP_2"/>
</dbReference>
<feature type="chain" id="PRO_5018722046" evidence="1">
    <location>
        <begin position="22"/>
        <end position="191"/>
    </location>
</feature>
<reference evidence="3 4" key="1">
    <citation type="submission" date="2018-12" db="EMBL/GenBank/DDBJ databases">
        <title>Flammeovirga pectinis sp. nov., isolated from the gut of the Korean scallop, Patinopecten yessoensis.</title>
        <authorList>
            <person name="Bae J.-W."/>
            <person name="Jeong Y.-S."/>
            <person name="Kang W."/>
        </authorList>
    </citation>
    <scope>NUCLEOTIDE SEQUENCE [LARGE SCALE GENOMIC DNA]</scope>
    <source>
        <strain evidence="3 4">L12M1</strain>
    </source>
</reference>
<protein>
    <submittedName>
        <fullName evidence="3">Porin family protein</fullName>
    </submittedName>
</protein>
<proteinExistence type="predicted"/>
<dbReference type="SUPFAM" id="SSF56925">
    <property type="entry name" value="OMPA-like"/>
    <property type="match status" value="1"/>
</dbReference>
<keyword evidence="4" id="KW-1185">Reference proteome</keyword>
<dbReference type="Pfam" id="PF13568">
    <property type="entry name" value="OMP_b-brl_2"/>
    <property type="match status" value="1"/>
</dbReference>
<dbReference type="Proteomes" id="UP000267268">
    <property type="component" value="Chromosome 1"/>
</dbReference>
<feature type="domain" description="Outer membrane protein beta-barrel" evidence="2">
    <location>
        <begin position="20"/>
        <end position="170"/>
    </location>
</feature>
<evidence type="ECO:0000313" key="3">
    <source>
        <dbReference type="EMBL" id="AZQ61066.1"/>
    </source>
</evidence>
<name>A0A3Q9FNA3_9BACT</name>
<evidence type="ECO:0000256" key="1">
    <source>
        <dbReference type="SAM" id="SignalP"/>
    </source>
</evidence>
<dbReference type="KEGG" id="fll:EI427_02185"/>
<sequence length="191" mass="20783">MKKSILFIAFNFMFISSALFAQDKTINVGVKGSAGMSGFSNNLGLSSDTRQSWEGGLMLRANIPNLPIYVQTELLYTNTGGTFELDNASQDLVLNKVEVPILLGGKMGIGNITARAYGGVVAQQIVKDNFSDISSDLNANEFSWGWQVGLGVDIKKFTVDTKYQQSANSVTNPGIDLQSQQFTVSVGYFIW</sequence>
<evidence type="ECO:0000259" key="2">
    <source>
        <dbReference type="Pfam" id="PF13568"/>
    </source>
</evidence>
<accession>A0A3Q9FNA3</accession>
<keyword evidence="1" id="KW-0732">Signal</keyword>
<evidence type="ECO:0000313" key="4">
    <source>
        <dbReference type="Proteomes" id="UP000267268"/>
    </source>
</evidence>
<organism evidence="3 4">
    <name type="scientific">Flammeovirga pectinis</name>
    <dbReference type="NCBI Taxonomy" id="2494373"/>
    <lineage>
        <taxon>Bacteria</taxon>
        <taxon>Pseudomonadati</taxon>
        <taxon>Bacteroidota</taxon>
        <taxon>Cytophagia</taxon>
        <taxon>Cytophagales</taxon>
        <taxon>Flammeovirgaceae</taxon>
        <taxon>Flammeovirga</taxon>
    </lineage>
</organism>